<evidence type="ECO:0000256" key="2">
    <source>
        <dbReference type="HAMAP-Rule" id="MF_01875"/>
    </source>
</evidence>
<dbReference type="PANTHER" id="PTHR41251">
    <property type="entry name" value="NON-HOMOLOGOUS END JOINING PROTEIN KU"/>
    <property type="match status" value="1"/>
</dbReference>
<evidence type="ECO:0000256" key="1">
    <source>
        <dbReference type="ARBA" id="ARBA00023125"/>
    </source>
</evidence>
<feature type="compositionally biased region" description="Basic and acidic residues" evidence="3">
    <location>
        <begin position="252"/>
        <end position="264"/>
    </location>
</feature>
<keyword evidence="6" id="KW-1185">Reference proteome</keyword>
<dbReference type="Proteomes" id="UP001589906">
    <property type="component" value="Unassembled WGS sequence"/>
</dbReference>
<keyword evidence="1 2" id="KW-0238">DNA-binding</keyword>
<keyword evidence="2" id="KW-0227">DNA damage</keyword>
<comment type="similarity">
    <text evidence="2">Belongs to the prokaryotic Ku family.</text>
</comment>
<protein>
    <recommendedName>
        <fullName evidence="2">Non-homologous end joining protein Ku</fullName>
    </recommendedName>
</protein>
<dbReference type="SUPFAM" id="SSF100939">
    <property type="entry name" value="SPOC domain-like"/>
    <property type="match status" value="1"/>
</dbReference>
<dbReference type="EMBL" id="JBHLSW010000003">
    <property type="protein sequence ID" value="MFC0633151.1"/>
    <property type="molecule type" value="Genomic_DNA"/>
</dbReference>
<evidence type="ECO:0000256" key="3">
    <source>
        <dbReference type="SAM" id="MobiDB-lite"/>
    </source>
</evidence>
<dbReference type="Pfam" id="PF02735">
    <property type="entry name" value="Ku"/>
    <property type="match status" value="1"/>
</dbReference>
<keyword evidence="2" id="KW-0234">DNA repair</keyword>
<evidence type="ECO:0000313" key="6">
    <source>
        <dbReference type="Proteomes" id="UP001589906"/>
    </source>
</evidence>
<dbReference type="HAMAP" id="MF_01875">
    <property type="entry name" value="Prokaryotic_Ku"/>
    <property type="match status" value="1"/>
</dbReference>
<dbReference type="CDD" id="cd00789">
    <property type="entry name" value="KU_like"/>
    <property type="match status" value="1"/>
</dbReference>
<gene>
    <name evidence="2" type="primary">ku</name>
    <name evidence="5" type="ORF">ACFFGE_04570</name>
</gene>
<dbReference type="Gene3D" id="2.40.290.10">
    <property type="match status" value="1"/>
</dbReference>
<dbReference type="RefSeq" id="WP_376834735.1">
    <property type="nucleotide sequence ID" value="NZ_JBHLSW010000003.1"/>
</dbReference>
<accession>A0ABV6R0K9</accession>
<dbReference type="NCBIfam" id="TIGR02772">
    <property type="entry name" value="Ku_bact"/>
    <property type="match status" value="1"/>
</dbReference>
<dbReference type="SMART" id="SM00559">
    <property type="entry name" value="Ku78"/>
    <property type="match status" value="1"/>
</dbReference>
<dbReference type="InterPro" id="IPR009187">
    <property type="entry name" value="Prok_Ku"/>
</dbReference>
<feature type="domain" description="Ku" evidence="4">
    <location>
        <begin position="54"/>
        <end position="182"/>
    </location>
</feature>
<reference evidence="5 6" key="1">
    <citation type="submission" date="2024-09" db="EMBL/GenBank/DDBJ databases">
        <authorList>
            <person name="Sun Q."/>
            <person name="Mori K."/>
        </authorList>
    </citation>
    <scope>NUCLEOTIDE SEQUENCE [LARGE SCALE GENOMIC DNA]</scope>
    <source>
        <strain evidence="5 6">NCAIM B.02621</strain>
    </source>
</reference>
<feature type="compositionally biased region" description="Basic residues" evidence="3">
    <location>
        <begin position="275"/>
        <end position="287"/>
    </location>
</feature>
<dbReference type="PIRSF" id="PIRSF006493">
    <property type="entry name" value="Prok_Ku"/>
    <property type="match status" value="1"/>
</dbReference>
<proteinExistence type="inferred from homology"/>
<comment type="function">
    <text evidence="2">With LigD forms a non-homologous end joining (NHEJ) DNA repair enzyme, which repairs dsDNA breaks with reduced fidelity. Binds linear dsDNA with 5'- and 3'- overhangs but not closed circular dsDNA nor ssDNA. Recruits and stimulates the ligase activity of LigD.</text>
</comment>
<dbReference type="InterPro" id="IPR016194">
    <property type="entry name" value="SPOC-like_C_dom_sf"/>
</dbReference>
<evidence type="ECO:0000259" key="4">
    <source>
        <dbReference type="SMART" id="SM00559"/>
    </source>
</evidence>
<feature type="region of interest" description="Disordered" evidence="3">
    <location>
        <begin position="251"/>
        <end position="287"/>
    </location>
</feature>
<dbReference type="InterPro" id="IPR006164">
    <property type="entry name" value="DNA_bd_Ku70/Ku80"/>
</dbReference>
<sequence length="287" mass="32273">MAPRPTWSGHLRLSLVTCPVALYTGTSRTNDVSFHLINPKTNNRIRMVTTDPETGPIERSDLVKGYEFEKGRYVLLEPEEINAVRIESTKVLDIETFVDAADIDRTYWDEPYFLRPDGKLAAEPFAVIREAMRRSDKIALSRLVMHGRERLMALEPRDDGILAYTLRTKGEVRDAAAVFEDIPSVKPDKAMLEIAEKIIEQKAGPFDPSTFEDRYETALKDLIQSKLEGKKVVSAPEPEDTPVTDLMAALRESLKRSSGGERRPPARAAQTGRRAPAKKRTPAKKRA</sequence>
<organism evidence="5 6">
    <name type="scientific">Brevundimonas balnearis</name>
    <dbReference type="NCBI Taxonomy" id="1572858"/>
    <lineage>
        <taxon>Bacteria</taxon>
        <taxon>Pseudomonadati</taxon>
        <taxon>Pseudomonadota</taxon>
        <taxon>Alphaproteobacteria</taxon>
        <taxon>Caulobacterales</taxon>
        <taxon>Caulobacteraceae</taxon>
        <taxon>Brevundimonas</taxon>
    </lineage>
</organism>
<name>A0ABV6R0K9_9CAUL</name>
<evidence type="ECO:0000313" key="5">
    <source>
        <dbReference type="EMBL" id="MFC0633151.1"/>
    </source>
</evidence>
<comment type="subunit">
    <text evidence="2">Homodimer. Interacts with LigD.</text>
</comment>
<dbReference type="PANTHER" id="PTHR41251:SF1">
    <property type="entry name" value="NON-HOMOLOGOUS END JOINING PROTEIN KU"/>
    <property type="match status" value="1"/>
</dbReference>
<keyword evidence="2" id="KW-0233">DNA recombination</keyword>
<comment type="caution">
    <text evidence="5">The sequence shown here is derived from an EMBL/GenBank/DDBJ whole genome shotgun (WGS) entry which is preliminary data.</text>
</comment>